<dbReference type="HOGENOM" id="CLU_021164_0_0_1"/>
<evidence type="ECO:0000313" key="1">
    <source>
        <dbReference type="EMBL" id="CDO73366.1"/>
    </source>
</evidence>
<reference evidence="1" key="1">
    <citation type="submission" date="2014-01" db="EMBL/GenBank/DDBJ databases">
        <title>The genome of the white-rot fungus Pycnoporus cinnabarinus: a basidiomycete model with a versatile arsenal for lignocellulosic biomass breakdown.</title>
        <authorList>
            <person name="Levasseur A."/>
            <person name="Lomascolo A."/>
            <person name="Ruiz-Duenas F.J."/>
            <person name="Uzan E."/>
            <person name="Piumi F."/>
            <person name="Kues U."/>
            <person name="Ram A.F.J."/>
            <person name="Murat C."/>
            <person name="Haon M."/>
            <person name="Benoit I."/>
            <person name="Arfi Y."/>
            <person name="Chevret D."/>
            <person name="Drula E."/>
            <person name="Kwon M.J."/>
            <person name="Gouret P."/>
            <person name="Lesage-Meessen L."/>
            <person name="Lombard V."/>
            <person name="Mariette J."/>
            <person name="Noirot C."/>
            <person name="Park J."/>
            <person name="Patyshakuliyeva A."/>
            <person name="Wieneger R.A.B."/>
            <person name="Wosten H.A.B."/>
            <person name="Martin F."/>
            <person name="Coutinho P.M."/>
            <person name="de Vries R."/>
            <person name="Martinez A.T."/>
            <person name="Klopp C."/>
            <person name="Pontarotti P."/>
            <person name="Henrissat B."/>
            <person name="Record E."/>
        </authorList>
    </citation>
    <scope>NUCLEOTIDE SEQUENCE [LARGE SCALE GENOMIC DNA]</scope>
    <source>
        <strain evidence="1">BRFM137</strain>
    </source>
</reference>
<comment type="caution">
    <text evidence="1">The sequence shown here is derived from an EMBL/GenBank/DDBJ whole genome shotgun (WGS) entry which is preliminary data.</text>
</comment>
<proteinExistence type="predicted"/>
<keyword evidence="2" id="KW-1185">Reference proteome</keyword>
<dbReference type="EMBL" id="CCBP010000120">
    <property type="protein sequence ID" value="CDO73366.1"/>
    <property type="molecule type" value="Genomic_DNA"/>
</dbReference>
<dbReference type="Gene3D" id="3.80.10.10">
    <property type="entry name" value="Ribonuclease Inhibitor"/>
    <property type="match status" value="1"/>
</dbReference>
<sequence length="537" mass="61086">MDSRVSATHRCLLVNEIFRLIAEDLFRTGNMRALVALAQTCKGMHQAVLPVLWQQMPSLAPLLRLFPKPGWSEILIRKSKFERRIVIDVSNPEILDWTRVEMHAPHIRAFLWWSADDVYEGAVSALSAHRPASLPALLPNLRKLYWREHRPRLFPYVQMFLTSTLRVMCVETVERDNPAGLVALYARMAEVCHELEELHVYRDVEQKHCQLGAPCNPGLNQAMSEFFRRAKGLRKYVGDVFLSKECFEVLAGLPQLSVFSGPMMHDQLEKVAASIKDRINDQETWFGSLMELALNVSRLDENTQAVVGAVKSSELAQLKHLVMQPPDTRTIQAHFEAISRAPYRSSLTCLDLIINTRDDFPRPTIDLAHALRPLYALTQIKHFYVSGPLLMLSGTALSDIAEAWPALENLVVVGGPLVKPLDPAHCPRLTDLVHLARKCVRLHTLELHVNAEEVPSEETVEQLIGAEQSVCPLRTFIAHNAPISNPESVQVFLERLFPKLEEVDHGEMDAFPEDTQRTYGTAWKKVDGIRRRRRYRF</sequence>
<protein>
    <recommendedName>
        <fullName evidence="3">F-box domain-containing protein</fullName>
    </recommendedName>
</protein>
<accession>A0A060SGS1</accession>
<dbReference type="AlphaFoldDB" id="A0A060SGS1"/>
<evidence type="ECO:0000313" key="2">
    <source>
        <dbReference type="Proteomes" id="UP000029665"/>
    </source>
</evidence>
<organism evidence="1 2">
    <name type="scientific">Pycnoporus cinnabarinus</name>
    <name type="common">Cinnabar-red polypore</name>
    <name type="synonym">Trametes cinnabarina</name>
    <dbReference type="NCBI Taxonomy" id="5643"/>
    <lineage>
        <taxon>Eukaryota</taxon>
        <taxon>Fungi</taxon>
        <taxon>Dikarya</taxon>
        <taxon>Basidiomycota</taxon>
        <taxon>Agaricomycotina</taxon>
        <taxon>Agaricomycetes</taxon>
        <taxon>Polyporales</taxon>
        <taxon>Polyporaceae</taxon>
        <taxon>Trametes</taxon>
    </lineage>
</organism>
<dbReference type="OMA" id="AEVCHEL"/>
<dbReference type="OrthoDB" id="3174539at2759"/>
<evidence type="ECO:0008006" key="3">
    <source>
        <dbReference type="Google" id="ProtNLM"/>
    </source>
</evidence>
<dbReference type="Proteomes" id="UP000029665">
    <property type="component" value="Unassembled WGS sequence"/>
</dbReference>
<dbReference type="STRING" id="5643.A0A060SGS1"/>
<dbReference type="InterPro" id="IPR032675">
    <property type="entry name" value="LRR_dom_sf"/>
</dbReference>
<gene>
    <name evidence="1" type="ORF">BN946_scf185008.g129</name>
</gene>
<name>A0A060SGS1_PYCCI</name>